<gene>
    <name evidence="1" type="ORF">M9Y10_023036</name>
</gene>
<name>A0ABR2KU18_9EUKA</name>
<evidence type="ECO:0000313" key="2">
    <source>
        <dbReference type="Proteomes" id="UP001470230"/>
    </source>
</evidence>
<sequence>MNFNYKIGPLKDATDNIDSQENKIETDDPKFIEILGYFANFQDQNPEIQNLVLIEAQKMFFPNFFTKFNNPNKILIISNFILKFIQSSQCTCSIINFLNFFAYWTFSHNVKNESFSEEKITLLFLLFHSIQHPSYEFDIKKLSLITLLSIINDSSSMRKNLVKNCLQDGSQLFQFTQTISDIKNEKIAQIIFRIFNLILKTEGSSGINFGIVIDNLIYPSLANFPNDFPNDVIKFVRLYMYFLKKKNGKKDFFSRLSSSIPFENMFKSLQLFNEEKNSEILLFLRSYIDNNEWEYELSININFECIINYLSSIRVSNKLHSSFCKLLISYFQHLSNYDIGYDYGPLFKYIHLMTNCNFKIRDYVLIIYFTIFVTSNSQYGFNPLLFISQDYEDLMVFLFDFLENDSDNITEKATKVILSILHLLSKSTISIEKQKNVLLNLLLEDRFDPNENQSIKIILEEYNSLFPSNISHSIESTI</sequence>
<protein>
    <submittedName>
        <fullName evidence="1">Uncharacterized protein</fullName>
    </submittedName>
</protein>
<evidence type="ECO:0000313" key="1">
    <source>
        <dbReference type="EMBL" id="KAK8894599.1"/>
    </source>
</evidence>
<reference evidence="1 2" key="1">
    <citation type="submission" date="2024-04" db="EMBL/GenBank/DDBJ databases">
        <title>Tritrichomonas musculus Genome.</title>
        <authorList>
            <person name="Alves-Ferreira E."/>
            <person name="Grigg M."/>
            <person name="Lorenzi H."/>
            <person name="Galac M."/>
        </authorList>
    </citation>
    <scope>NUCLEOTIDE SEQUENCE [LARGE SCALE GENOMIC DNA]</scope>
    <source>
        <strain evidence="1 2">EAF2021</strain>
    </source>
</reference>
<accession>A0ABR2KU18</accession>
<dbReference type="EMBL" id="JAPFFF010000003">
    <property type="protein sequence ID" value="KAK8894599.1"/>
    <property type="molecule type" value="Genomic_DNA"/>
</dbReference>
<organism evidence="1 2">
    <name type="scientific">Tritrichomonas musculus</name>
    <dbReference type="NCBI Taxonomy" id="1915356"/>
    <lineage>
        <taxon>Eukaryota</taxon>
        <taxon>Metamonada</taxon>
        <taxon>Parabasalia</taxon>
        <taxon>Tritrichomonadida</taxon>
        <taxon>Tritrichomonadidae</taxon>
        <taxon>Tritrichomonas</taxon>
    </lineage>
</organism>
<comment type="caution">
    <text evidence="1">The sequence shown here is derived from an EMBL/GenBank/DDBJ whole genome shotgun (WGS) entry which is preliminary data.</text>
</comment>
<dbReference type="InterPro" id="IPR016024">
    <property type="entry name" value="ARM-type_fold"/>
</dbReference>
<dbReference type="SUPFAM" id="SSF48371">
    <property type="entry name" value="ARM repeat"/>
    <property type="match status" value="1"/>
</dbReference>
<keyword evidence="2" id="KW-1185">Reference proteome</keyword>
<proteinExistence type="predicted"/>
<dbReference type="Proteomes" id="UP001470230">
    <property type="component" value="Unassembled WGS sequence"/>
</dbReference>